<gene>
    <name evidence="7" type="ORF">GCM10023195_21810</name>
</gene>
<evidence type="ECO:0000313" key="8">
    <source>
        <dbReference type="Proteomes" id="UP001500212"/>
    </source>
</evidence>
<dbReference type="SUPFAM" id="SSF48576">
    <property type="entry name" value="Terpenoid synthases"/>
    <property type="match status" value="1"/>
</dbReference>
<evidence type="ECO:0000256" key="2">
    <source>
        <dbReference type="ARBA" id="ARBA00006706"/>
    </source>
</evidence>
<organism evidence="7 8">
    <name type="scientific">Actinoallomurus liliacearum</name>
    <dbReference type="NCBI Taxonomy" id="1080073"/>
    <lineage>
        <taxon>Bacteria</taxon>
        <taxon>Bacillati</taxon>
        <taxon>Actinomycetota</taxon>
        <taxon>Actinomycetes</taxon>
        <taxon>Streptosporangiales</taxon>
        <taxon>Thermomonosporaceae</taxon>
        <taxon>Actinoallomurus</taxon>
    </lineage>
</organism>
<evidence type="ECO:0000256" key="3">
    <source>
        <dbReference type="ARBA" id="ARBA00022679"/>
    </source>
</evidence>
<name>A0ABP8TGR7_9ACTN</name>
<dbReference type="PANTHER" id="PTHR12001:SF69">
    <property type="entry name" value="ALL TRANS-POLYPRENYL-DIPHOSPHATE SYNTHASE PDSS1"/>
    <property type="match status" value="1"/>
</dbReference>
<keyword evidence="5" id="KW-0460">Magnesium</keyword>
<evidence type="ECO:0000256" key="4">
    <source>
        <dbReference type="ARBA" id="ARBA00022723"/>
    </source>
</evidence>
<dbReference type="SFLD" id="SFLDS00005">
    <property type="entry name" value="Isoprenoid_Synthase_Type_I"/>
    <property type="match status" value="1"/>
</dbReference>
<dbReference type="InterPro" id="IPR008949">
    <property type="entry name" value="Isoprenoid_synthase_dom_sf"/>
</dbReference>
<sequence>MSSALLGLPAVDDTLAAGIQERLAEVEEALRDAVQSDYALITDASRHLTDAGGKRFRPMLVLLAAQFGDPAAPGVIPVAVVVELTHLATLYHDDVMDEAVMRRGQASANNRWNNTIAILTGDYLFARASDILADLGPEAVRIQARTFARLVRGQILETAGPAAGTDQLDHYIEVMAGKTGSLIAASAQLGALLAGAGPEIVETLTSACEKIGVAFQLSDDILDIASESEESGKTPGTDLREGIRTLPVLHVLRSVADEDARLRELLDSDLTDDARHAEALTLLRAHPAMDRARADLRRWVDEARAELLTLPDVPARAAFLSLCDFVLTRTA</sequence>
<evidence type="ECO:0000256" key="1">
    <source>
        <dbReference type="ARBA" id="ARBA00001946"/>
    </source>
</evidence>
<reference evidence="8" key="1">
    <citation type="journal article" date="2019" name="Int. J. Syst. Evol. Microbiol.">
        <title>The Global Catalogue of Microorganisms (GCM) 10K type strain sequencing project: providing services to taxonomists for standard genome sequencing and annotation.</title>
        <authorList>
            <consortium name="The Broad Institute Genomics Platform"/>
            <consortium name="The Broad Institute Genome Sequencing Center for Infectious Disease"/>
            <person name="Wu L."/>
            <person name="Ma J."/>
        </authorList>
    </citation>
    <scope>NUCLEOTIDE SEQUENCE [LARGE SCALE GENOMIC DNA]</scope>
    <source>
        <strain evidence="8">JCM 17938</strain>
    </source>
</reference>
<proteinExistence type="inferred from homology"/>
<evidence type="ECO:0000256" key="6">
    <source>
        <dbReference type="RuleBase" id="RU004466"/>
    </source>
</evidence>
<comment type="similarity">
    <text evidence="2 6">Belongs to the FPP/GGPP synthase family.</text>
</comment>
<protein>
    <submittedName>
        <fullName evidence="7">Polyprenyl synthetase family protein</fullName>
    </submittedName>
</protein>
<dbReference type="EMBL" id="BAABHJ010000005">
    <property type="protein sequence ID" value="GAA4606144.1"/>
    <property type="molecule type" value="Genomic_DNA"/>
</dbReference>
<dbReference type="InterPro" id="IPR033749">
    <property type="entry name" value="Polyprenyl_synt_CS"/>
</dbReference>
<dbReference type="RefSeq" id="WP_345352339.1">
    <property type="nucleotide sequence ID" value="NZ_BAABHJ010000005.1"/>
</dbReference>
<evidence type="ECO:0000256" key="5">
    <source>
        <dbReference type="ARBA" id="ARBA00022842"/>
    </source>
</evidence>
<dbReference type="SFLD" id="SFLDG01017">
    <property type="entry name" value="Polyprenyl_Transferase_Like"/>
    <property type="match status" value="1"/>
</dbReference>
<keyword evidence="3 6" id="KW-0808">Transferase</keyword>
<dbReference type="Gene3D" id="1.10.600.10">
    <property type="entry name" value="Farnesyl Diphosphate Synthase"/>
    <property type="match status" value="1"/>
</dbReference>
<dbReference type="Pfam" id="PF00348">
    <property type="entry name" value="polyprenyl_synt"/>
    <property type="match status" value="1"/>
</dbReference>
<comment type="cofactor">
    <cofactor evidence="1">
        <name>Mg(2+)</name>
        <dbReference type="ChEBI" id="CHEBI:18420"/>
    </cofactor>
</comment>
<dbReference type="InterPro" id="IPR000092">
    <property type="entry name" value="Polyprenyl_synt"/>
</dbReference>
<dbReference type="PANTHER" id="PTHR12001">
    <property type="entry name" value="GERANYLGERANYL PYROPHOSPHATE SYNTHASE"/>
    <property type="match status" value="1"/>
</dbReference>
<comment type="caution">
    <text evidence="7">The sequence shown here is derived from an EMBL/GenBank/DDBJ whole genome shotgun (WGS) entry which is preliminary data.</text>
</comment>
<dbReference type="CDD" id="cd00685">
    <property type="entry name" value="Trans_IPPS_HT"/>
    <property type="match status" value="1"/>
</dbReference>
<dbReference type="PROSITE" id="PS00444">
    <property type="entry name" value="POLYPRENYL_SYNTHASE_2"/>
    <property type="match status" value="1"/>
</dbReference>
<keyword evidence="4" id="KW-0479">Metal-binding</keyword>
<keyword evidence="8" id="KW-1185">Reference proteome</keyword>
<dbReference type="Proteomes" id="UP001500212">
    <property type="component" value="Unassembled WGS sequence"/>
</dbReference>
<accession>A0ABP8TGR7</accession>
<evidence type="ECO:0000313" key="7">
    <source>
        <dbReference type="EMBL" id="GAA4606144.1"/>
    </source>
</evidence>